<dbReference type="OrthoDB" id="1932741at2759"/>
<accession>A0A9Q0NIY8</accession>
<organism evidence="1 2">
    <name type="scientific">Salix viminalis</name>
    <name type="common">Common osier</name>
    <name type="synonym">Basket willow</name>
    <dbReference type="NCBI Taxonomy" id="40686"/>
    <lineage>
        <taxon>Eukaryota</taxon>
        <taxon>Viridiplantae</taxon>
        <taxon>Streptophyta</taxon>
        <taxon>Embryophyta</taxon>
        <taxon>Tracheophyta</taxon>
        <taxon>Spermatophyta</taxon>
        <taxon>Magnoliopsida</taxon>
        <taxon>eudicotyledons</taxon>
        <taxon>Gunneridae</taxon>
        <taxon>Pentapetalae</taxon>
        <taxon>rosids</taxon>
        <taxon>fabids</taxon>
        <taxon>Malpighiales</taxon>
        <taxon>Salicaceae</taxon>
        <taxon>Saliceae</taxon>
        <taxon>Salix</taxon>
    </lineage>
</organism>
<comment type="caution">
    <text evidence="1">The sequence shown here is derived from an EMBL/GenBank/DDBJ whole genome shotgun (WGS) entry which is preliminary data.</text>
</comment>
<dbReference type="Proteomes" id="UP001151529">
    <property type="component" value="Chromosome 9"/>
</dbReference>
<proteinExistence type="predicted"/>
<dbReference type="SUPFAM" id="SSF56219">
    <property type="entry name" value="DNase I-like"/>
    <property type="match status" value="1"/>
</dbReference>
<reference evidence="1" key="2">
    <citation type="journal article" date="2023" name="Int. J. Mol. Sci.">
        <title>De Novo Assembly and Annotation of 11 Diverse Shrub Willow (Salix) Genomes Reveals Novel Gene Organization in Sex-Linked Regions.</title>
        <authorList>
            <person name="Hyden B."/>
            <person name="Feng K."/>
            <person name="Yates T.B."/>
            <person name="Jawdy S."/>
            <person name="Cereghino C."/>
            <person name="Smart L.B."/>
            <person name="Muchero W."/>
        </authorList>
    </citation>
    <scope>NUCLEOTIDE SEQUENCE [LARGE SCALE GENOMIC DNA]</scope>
    <source>
        <tissue evidence="1">Shoot tip</tissue>
    </source>
</reference>
<protein>
    <recommendedName>
        <fullName evidence="3">Endonuclease/exonuclease/phosphatase domain-containing protein</fullName>
    </recommendedName>
</protein>
<dbReference type="AlphaFoldDB" id="A0A9Q0NIY8"/>
<reference evidence="1" key="1">
    <citation type="submission" date="2022-11" db="EMBL/GenBank/DDBJ databases">
        <authorList>
            <person name="Hyden B.L."/>
            <person name="Feng K."/>
            <person name="Yates T."/>
            <person name="Jawdy S."/>
            <person name="Smart L.B."/>
            <person name="Muchero W."/>
        </authorList>
    </citation>
    <scope>NUCLEOTIDE SEQUENCE</scope>
    <source>
        <tissue evidence="1">Shoot tip</tissue>
    </source>
</reference>
<evidence type="ECO:0000313" key="1">
    <source>
        <dbReference type="EMBL" id="KAJ6670501.1"/>
    </source>
</evidence>
<evidence type="ECO:0000313" key="2">
    <source>
        <dbReference type="Proteomes" id="UP001151529"/>
    </source>
</evidence>
<sequence length="126" mass="13950">MAAVEVGLGLSNWNFILNVHLGPLCRILVGWNTTRVEVNMVHTATQWITCDALSLGDGSTVRITYVYDLNTPASRCILCDYLVEQKVINSSIPWVILGDFNAILSTRDKHGGILNGTTIWMTFPRA</sequence>
<dbReference type="EMBL" id="JAPFFL010000019">
    <property type="protein sequence ID" value="KAJ6670501.1"/>
    <property type="molecule type" value="Genomic_DNA"/>
</dbReference>
<keyword evidence="2" id="KW-1185">Reference proteome</keyword>
<gene>
    <name evidence="1" type="ORF">OIU85_014382</name>
</gene>
<evidence type="ECO:0008006" key="3">
    <source>
        <dbReference type="Google" id="ProtNLM"/>
    </source>
</evidence>
<name>A0A9Q0NIY8_SALVM</name>
<dbReference type="InterPro" id="IPR036691">
    <property type="entry name" value="Endo/exonu/phosph_ase_sf"/>
</dbReference>